<sequence length="71" mass="7547">MQNIQLSVQGDRLVIEVDLSQELGVSASGKSVIIATTGGNVSVPGCEDIKLGVNIYRPQPVSRGSRRMASY</sequence>
<dbReference type="RefSeq" id="WP_338253490.1">
    <property type="nucleotide sequence ID" value="NZ_BSRI01000002.1"/>
</dbReference>
<organism evidence="1 2">
    <name type="scientific">Dictyobacter halimunensis</name>
    <dbReference type="NCBI Taxonomy" id="3026934"/>
    <lineage>
        <taxon>Bacteria</taxon>
        <taxon>Bacillati</taxon>
        <taxon>Chloroflexota</taxon>
        <taxon>Ktedonobacteria</taxon>
        <taxon>Ktedonobacterales</taxon>
        <taxon>Dictyobacteraceae</taxon>
        <taxon>Dictyobacter</taxon>
    </lineage>
</organism>
<dbReference type="Proteomes" id="UP001344906">
    <property type="component" value="Unassembled WGS sequence"/>
</dbReference>
<dbReference type="EMBL" id="BSRI01000002">
    <property type="protein sequence ID" value="GLV57527.1"/>
    <property type="molecule type" value="Genomic_DNA"/>
</dbReference>
<keyword evidence="2" id="KW-1185">Reference proteome</keyword>
<evidence type="ECO:0000313" key="2">
    <source>
        <dbReference type="Proteomes" id="UP001344906"/>
    </source>
</evidence>
<comment type="caution">
    <text evidence="1">The sequence shown here is derived from an EMBL/GenBank/DDBJ whole genome shotgun (WGS) entry which is preliminary data.</text>
</comment>
<name>A0ABQ6FTC5_9CHLR</name>
<reference evidence="1 2" key="1">
    <citation type="submission" date="2023-02" db="EMBL/GenBank/DDBJ databases">
        <title>Dictyobacter halimunensis sp. nov., a new member of the class Ktedonobacteria from forest soil in a geothermal area.</title>
        <authorList>
            <person name="Rachmania M.K."/>
            <person name="Ningsih F."/>
            <person name="Sakai Y."/>
            <person name="Yabe S."/>
            <person name="Yokota A."/>
            <person name="Sjamsuridzal W."/>
        </authorList>
    </citation>
    <scope>NUCLEOTIDE SEQUENCE [LARGE SCALE GENOMIC DNA]</scope>
    <source>
        <strain evidence="1 2">S3.2.2.5</strain>
    </source>
</reference>
<protein>
    <submittedName>
        <fullName evidence="1">Uncharacterized protein</fullName>
    </submittedName>
</protein>
<evidence type="ECO:0000313" key="1">
    <source>
        <dbReference type="EMBL" id="GLV57527.1"/>
    </source>
</evidence>
<proteinExistence type="predicted"/>
<accession>A0ABQ6FTC5</accession>
<gene>
    <name evidence="1" type="ORF">KDH_43630</name>
</gene>